<keyword evidence="2" id="KW-0442">Lipid degradation</keyword>
<dbReference type="SUPFAM" id="SSF53474">
    <property type="entry name" value="alpha/beta-Hydrolases"/>
    <property type="match status" value="1"/>
</dbReference>
<keyword evidence="4" id="KW-1133">Transmembrane helix</keyword>
<feature type="transmembrane region" description="Helical" evidence="4">
    <location>
        <begin position="52"/>
        <end position="70"/>
    </location>
</feature>
<keyword evidence="3" id="KW-0443">Lipid metabolism</keyword>
<comment type="caution">
    <text evidence="5">The sequence shown here is derived from an EMBL/GenBank/DDBJ whole genome shotgun (WGS) entry which is preliminary data.</text>
</comment>
<evidence type="ECO:0000313" key="5">
    <source>
        <dbReference type="EMBL" id="MEI2455277.1"/>
    </source>
</evidence>
<evidence type="ECO:0000256" key="3">
    <source>
        <dbReference type="ARBA" id="ARBA00023098"/>
    </source>
</evidence>
<evidence type="ECO:0000313" key="6">
    <source>
        <dbReference type="Proteomes" id="UP001387215"/>
    </source>
</evidence>
<dbReference type="Proteomes" id="UP001387215">
    <property type="component" value="Unassembled WGS sequence"/>
</dbReference>
<evidence type="ECO:0000256" key="2">
    <source>
        <dbReference type="ARBA" id="ARBA00022963"/>
    </source>
</evidence>
<organism evidence="5 6">
    <name type="scientific">Lysobacter firmicutimachus</name>
    <dbReference type="NCBI Taxonomy" id="1792846"/>
    <lineage>
        <taxon>Bacteria</taxon>
        <taxon>Pseudomonadati</taxon>
        <taxon>Pseudomonadota</taxon>
        <taxon>Gammaproteobacteria</taxon>
        <taxon>Lysobacterales</taxon>
        <taxon>Lysobacteraceae</taxon>
        <taxon>Lysobacter</taxon>
    </lineage>
</organism>
<sequence length="468" mass="49803">MSYLELAILAIALGAALLAAVSPRLGPRSLATIAGLSALGLAAQAWRLGPCWQYLPLCMLVLALAALAWLRRRPPRHRVLVWAGRGGLVALAAAAVVPWGLLPVPELPPPRGPYAVGSQVFRWADPRRDEAATDDPNDRRNLIVQAWYPAAAGGAPPPPPYLDGLGRLPSRVSFIPSLAMERFGRIDTHARRQAPPLASARPWPVVLFSPGYGASRGFYSGLLADLASRGFVVLAVDHPYEASVTELADGRLATQVERFLPDDPGQLRYMSMQLEVRADDLRGVLDRVESGAGLGALSACLDRDRIAAIGHSFGGAAAVAAAMSDPRLRAAANLDGTLYGRTLRDRLEVPFLLLESDRRETGHSERYLRGALALAQRLRAGGYRYQIAAANHYSFTDVPQFLAPPARWLAAEFIGGSRGAAATQALSNDLLVAFLHGAWRDAPGDVAAAARRAGLSGGALPPMAGTAE</sequence>
<keyword evidence="1" id="KW-0378">Hydrolase</keyword>
<feature type="transmembrane region" description="Helical" evidence="4">
    <location>
        <begin position="82"/>
        <end position="102"/>
    </location>
</feature>
<dbReference type="EMBL" id="JBANDL010000002">
    <property type="protein sequence ID" value="MEI2455277.1"/>
    <property type="molecule type" value="Genomic_DNA"/>
</dbReference>
<dbReference type="InterPro" id="IPR029058">
    <property type="entry name" value="AB_hydrolase_fold"/>
</dbReference>
<accession>A0ABU8D2M2</accession>
<protein>
    <recommendedName>
        <fullName evidence="7">Platelet-activating factor acetylhydrolase</fullName>
    </recommendedName>
</protein>
<keyword evidence="6" id="KW-1185">Reference proteome</keyword>
<reference evidence="5 6" key="1">
    <citation type="submission" date="2024-02" db="EMBL/GenBank/DDBJ databases">
        <title>Lysobacter Genome Sequencing and Mining.</title>
        <authorList>
            <person name="Bierman J."/>
            <person name="Walker M.C."/>
        </authorList>
    </citation>
    <scope>NUCLEOTIDE SEQUENCE [LARGE SCALE GENOMIC DNA]</scope>
    <source>
        <strain evidence="5 6">PB6250</strain>
    </source>
</reference>
<evidence type="ECO:0000256" key="1">
    <source>
        <dbReference type="ARBA" id="ARBA00022801"/>
    </source>
</evidence>
<feature type="transmembrane region" description="Helical" evidence="4">
    <location>
        <begin position="6"/>
        <end position="22"/>
    </location>
</feature>
<keyword evidence="4" id="KW-0812">Transmembrane</keyword>
<gene>
    <name evidence="5" type="ORF">V2J18_11370</name>
</gene>
<evidence type="ECO:0008006" key="7">
    <source>
        <dbReference type="Google" id="ProtNLM"/>
    </source>
</evidence>
<dbReference type="PANTHER" id="PTHR10272">
    <property type="entry name" value="PLATELET-ACTIVATING FACTOR ACETYLHYDROLASE"/>
    <property type="match status" value="1"/>
</dbReference>
<dbReference type="PANTHER" id="PTHR10272:SF0">
    <property type="entry name" value="PLATELET-ACTIVATING FACTOR ACETYLHYDROLASE"/>
    <property type="match status" value="1"/>
</dbReference>
<evidence type="ECO:0000256" key="4">
    <source>
        <dbReference type="SAM" id="Phobius"/>
    </source>
</evidence>
<dbReference type="Pfam" id="PF03403">
    <property type="entry name" value="PAF-AH_p_II"/>
    <property type="match status" value="2"/>
</dbReference>
<keyword evidence="4" id="KW-0472">Membrane</keyword>
<dbReference type="Gene3D" id="3.40.50.1820">
    <property type="entry name" value="alpha/beta hydrolase"/>
    <property type="match status" value="1"/>
</dbReference>
<dbReference type="RefSeq" id="WP_336131830.1">
    <property type="nucleotide sequence ID" value="NZ_JBANDL010000002.1"/>
</dbReference>
<proteinExistence type="predicted"/>
<name>A0ABU8D2M2_9GAMM</name>